<name>H1DIA6_9BACT</name>
<organism evidence="6 7">
    <name type="scientific">Odoribacter laneus YIT 12061</name>
    <dbReference type="NCBI Taxonomy" id="742817"/>
    <lineage>
        <taxon>Bacteria</taxon>
        <taxon>Pseudomonadati</taxon>
        <taxon>Bacteroidota</taxon>
        <taxon>Bacteroidia</taxon>
        <taxon>Bacteroidales</taxon>
        <taxon>Odoribacteraceae</taxon>
        <taxon>Odoribacter</taxon>
    </lineage>
</organism>
<proteinExistence type="inferred from homology"/>
<dbReference type="InterPro" id="IPR003798">
    <property type="entry name" value="DNA_recombination_RmuC"/>
</dbReference>
<dbReference type="Proteomes" id="UP000004892">
    <property type="component" value="Unassembled WGS sequence"/>
</dbReference>
<comment type="function">
    <text evidence="1">Involved in DNA recombination.</text>
</comment>
<evidence type="ECO:0000256" key="4">
    <source>
        <dbReference type="ARBA" id="ARBA00023172"/>
    </source>
</evidence>
<dbReference type="STRING" id="742817.HMPREF9449_02135"/>
<evidence type="ECO:0000313" key="7">
    <source>
        <dbReference type="Proteomes" id="UP000004892"/>
    </source>
</evidence>
<dbReference type="HOGENOM" id="CLU_020365_1_0_10"/>
<evidence type="ECO:0000313" key="6">
    <source>
        <dbReference type="EMBL" id="EHP46518.1"/>
    </source>
</evidence>
<dbReference type="Pfam" id="PF02646">
    <property type="entry name" value="RmuC"/>
    <property type="match status" value="1"/>
</dbReference>
<dbReference type="AlphaFoldDB" id="H1DIA6"/>
<keyword evidence="7" id="KW-1185">Reference proteome</keyword>
<protein>
    <recommendedName>
        <fullName evidence="8">DNA recombination protein RmuC</fullName>
    </recommendedName>
</protein>
<evidence type="ECO:0000256" key="5">
    <source>
        <dbReference type="SAM" id="Coils"/>
    </source>
</evidence>
<comment type="similarity">
    <text evidence="2">Belongs to the RmuC family.</text>
</comment>
<evidence type="ECO:0000256" key="3">
    <source>
        <dbReference type="ARBA" id="ARBA00023054"/>
    </source>
</evidence>
<dbReference type="eggNOG" id="COG1322">
    <property type="taxonomic scope" value="Bacteria"/>
</dbReference>
<dbReference type="PANTHER" id="PTHR30563:SF0">
    <property type="entry name" value="DNA RECOMBINATION PROTEIN RMUC"/>
    <property type="match status" value="1"/>
</dbReference>
<keyword evidence="4" id="KW-0233">DNA recombination</keyword>
<comment type="caution">
    <text evidence="6">The sequence shown here is derived from an EMBL/GenBank/DDBJ whole genome shotgun (WGS) entry which is preliminary data.</text>
</comment>
<dbReference type="GeneID" id="98069686"/>
<evidence type="ECO:0000256" key="1">
    <source>
        <dbReference type="ARBA" id="ARBA00003416"/>
    </source>
</evidence>
<reference evidence="6 7" key="1">
    <citation type="submission" date="2012-01" db="EMBL/GenBank/DDBJ databases">
        <title>The Genome Sequence of Odoribacter laneus YIT 12061.</title>
        <authorList>
            <consortium name="The Broad Institute Genome Sequencing Platform"/>
            <person name="Earl A."/>
            <person name="Ward D."/>
            <person name="Feldgarden M."/>
            <person name="Gevers D."/>
            <person name="Morotomi M."/>
            <person name="Young S.K."/>
            <person name="Zeng Q."/>
            <person name="Gargeya S."/>
            <person name="Fitzgerald M."/>
            <person name="Haas B."/>
            <person name="Abouelleil A."/>
            <person name="Alvarado L."/>
            <person name="Arachchi H.M."/>
            <person name="Berlin A."/>
            <person name="Chapman S.B."/>
            <person name="Gearin G."/>
            <person name="Goldberg J."/>
            <person name="Griggs A."/>
            <person name="Gujja S."/>
            <person name="Hansen M."/>
            <person name="Heiman D."/>
            <person name="Howarth C."/>
            <person name="Larimer J."/>
            <person name="Lui A."/>
            <person name="MacDonald P.J.P."/>
            <person name="McCowen C."/>
            <person name="Montmayeur A."/>
            <person name="Murphy C."/>
            <person name="Neiman D."/>
            <person name="Pearson M."/>
            <person name="Priest M."/>
            <person name="Roberts A."/>
            <person name="Saif S."/>
            <person name="Shea T."/>
            <person name="Sisk P."/>
            <person name="Stolte C."/>
            <person name="Sykes S."/>
            <person name="Wortman J."/>
            <person name="Nusbaum C."/>
            <person name="Birren B."/>
        </authorList>
    </citation>
    <scope>NUCLEOTIDE SEQUENCE [LARGE SCALE GENOMIC DNA]</scope>
    <source>
        <strain evidence="6 7">YIT 12061</strain>
    </source>
</reference>
<evidence type="ECO:0008006" key="8">
    <source>
        <dbReference type="Google" id="ProtNLM"/>
    </source>
</evidence>
<dbReference type="PANTHER" id="PTHR30563">
    <property type="entry name" value="DNA RECOMBINATION PROTEIN RMUC"/>
    <property type="match status" value="1"/>
</dbReference>
<dbReference type="RefSeq" id="WP_009137282.1">
    <property type="nucleotide sequence ID" value="NZ_JH594596.1"/>
</dbReference>
<accession>H1DIA6</accession>
<sequence>MDIWIILVLLLNIIILFLLLRKKKDTVSLSFEQVKNELERLEKMLKEECRYLVDNHSKAARENREELNKSLGEFRTENSRNLQHITEQNLQALEAIHKTLENAFKEFQKIFTENIRSFNEIQREKFGELDKKQSELLQSTEKRLEEMRATVDEKLQKTLNERIGQSFELVSKQLEHVQKGLGEMQNLAQDVGGLKKVLSNVKMRGCIGEVQLEMLLEQILAPEQYEANVKTRKGSDALVEFAIKLPGKDDSGKCVYLPLDAKFPKDAYEQLLEAYDKGDTKEVENASKNMEQTIKNMAKDIHDKYLDPPYTTDFGIMFLPFEAIYGEVVRRASLLEQLQKEYKVIVTGPTTLAAILNSLQMGFRTLAIQKRSSEVWKVLGAVKTEFEKFGGMLEKAQKNIQSANNQIEEVMGRRTRAIQRHLRNIEVLPQSESELLLPEIDFSEEETNNNPNINESVDN</sequence>
<dbReference type="GO" id="GO:0006310">
    <property type="term" value="P:DNA recombination"/>
    <property type="evidence" value="ECO:0007669"/>
    <property type="project" value="UniProtKB-KW"/>
</dbReference>
<gene>
    <name evidence="6" type="ORF">HMPREF9449_02135</name>
</gene>
<dbReference type="EMBL" id="ADMC01000025">
    <property type="protein sequence ID" value="EHP46518.1"/>
    <property type="molecule type" value="Genomic_DNA"/>
</dbReference>
<dbReference type="PATRIC" id="fig|742817.3.peg.2284"/>
<feature type="coiled-coil region" evidence="5">
    <location>
        <begin position="24"/>
        <end position="110"/>
    </location>
</feature>
<keyword evidence="3 5" id="KW-0175">Coiled coil</keyword>
<evidence type="ECO:0000256" key="2">
    <source>
        <dbReference type="ARBA" id="ARBA00009840"/>
    </source>
</evidence>
<feature type="coiled-coil region" evidence="5">
    <location>
        <begin position="393"/>
        <end position="420"/>
    </location>
</feature>